<evidence type="ECO:0000256" key="5">
    <source>
        <dbReference type="ARBA" id="ARBA00022692"/>
    </source>
</evidence>
<keyword evidence="5 9" id="KW-0812">Transmembrane</keyword>
<dbReference type="STRING" id="411467.BACCAP_03765"/>
<dbReference type="eggNOG" id="COG3090">
    <property type="taxonomic scope" value="Bacteria"/>
</dbReference>
<keyword evidence="3" id="KW-1003">Cell membrane</keyword>
<feature type="transmembrane region" description="Helical" evidence="9">
    <location>
        <begin position="88"/>
        <end position="109"/>
    </location>
</feature>
<evidence type="ECO:0000256" key="1">
    <source>
        <dbReference type="ARBA" id="ARBA00004429"/>
    </source>
</evidence>
<evidence type="ECO:0000256" key="9">
    <source>
        <dbReference type="SAM" id="Phobius"/>
    </source>
</evidence>
<comment type="caution">
    <text evidence="11">The sequence shown here is derived from an EMBL/GenBank/DDBJ whole genome shotgun (WGS) entry which is preliminary data.</text>
</comment>
<comment type="similarity">
    <text evidence="8">Belongs to the TRAP transporter small permease family.</text>
</comment>
<evidence type="ECO:0000256" key="4">
    <source>
        <dbReference type="ARBA" id="ARBA00022519"/>
    </source>
</evidence>
<evidence type="ECO:0000256" key="7">
    <source>
        <dbReference type="ARBA" id="ARBA00023136"/>
    </source>
</evidence>
<dbReference type="OrthoDB" id="9814265at2"/>
<evidence type="ECO:0000256" key="6">
    <source>
        <dbReference type="ARBA" id="ARBA00022989"/>
    </source>
</evidence>
<name>A6NZW1_9FIRM</name>
<evidence type="ECO:0000259" key="10">
    <source>
        <dbReference type="Pfam" id="PF04290"/>
    </source>
</evidence>
<reference evidence="11 12" key="2">
    <citation type="submission" date="2007-06" db="EMBL/GenBank/DDBJ databases">
        <title>Draft genome sequence of Pseudoflavonifractor capillosus ATCC 29799.</title>
        <authorList>
            <person name="Sudarsanam P."/>
            <person name="Ley R."/>
            <person name="Guruge J."/>
            <person name="Turnbaugh P.J."/>
            <person name="Mahowald M."/>
            <person name="Liep D."/>
            <person name="Gordon J."/>
        </authorList>
    </citation>
    <scope>NUCLEOTIDE SEQUENCE [LARGE SCALE GENOMIC DNA]</scope>
    <source>
        <strain evidence="11 12">ATCC 29799</strain>
    </source>
</reference>
<keyword evidence="2" id="KW-0813">Transport</keyword>
<keyword evidence="7 9" id="KW-0472">Membrane</keyword>
<dbReference type="Proteomes" id="UP000003639">
    <property type="component" value="Unassembled WGS sequence"/>
</dbReference>
<dbReference type="GO" id="GO:0005886">
    <property type="term" value="C:plasma membrane"/>
    <property type="evidence" value="ECO:0007669"/>
    <property type="project" value="UniProtKB-SubCell"/>
</dbReference>
<protein>
    <submittedName>
        <fullName evidence="11">TRAP transporter, DctQ-like membrane protein</fullName>
    </submittedName>
</protein>
<comment type="subcellular location">
    <subcellularLocation>
        <location evidence="1">Cell inner membrane</location>
        <topology evidence="1">Multi-pass membrane protein</topology>
    </subcellularLocation>
</comment>
<accession>A6NZW1</accession>
<dbReference type="GO" id="GO:0015740">
    <property type="term" value="P:C4-dicarboxylate transport"/>
    <property type="evidence" value="ECO:0007669"/>
    <property type="project" value="TreeGrafter"/>
</dbReference>
<feature type="domain" description="Tripartite ATP-independent periplasmic transporters DctQ component" evidence="10">
    <location>
        <begin position="26"/>
        <end position="153"/>
    </location>
</feature>
<evidence type="ECO:0000256" key="2">
    <source>
        <dbReference type="ARBA" id="ARBA00022448"/>
    </source>
</evidence>
<dbReference type="InterPro" id="IPR007387">
    <property type="entry name" value="TRAP_DctQ"/>
</dbReference>
<dbReference type="RefSeq" id="WP_006574266.1">
    <property type="nucleotide sequence ID" value="NZ_AAXG02000034.1"/>
</dbReference>
<organism evidence="11 12">
    <name type="scientific">Pseudoflavonifractor capillosus ATCC 29799</name>
    <dbReference type="NCBI Taxonomy" id="411467"/>
    <lineage>
        <taxon>Bacteria</taxon>
        <taxon>Bacillati</taxon>
        <taxon>Bacillota</taxon>
        <taxon>Clostridia</taxon>
        <taxon>Eubacteriales</taxon>
        <taxon>Oscillospiraceae</taxon>
        <taxon>Pseudoflavonifractor</taxon>
    </lineage>
</organism>
<dbReference type="AlphaFoldDB" id="A6NZW1"/>
<reference evidence="11 12" key="1">
    <citation type="submission" date="2007-04" db="EMBL/GenBank/DDBJ databases">
        <authorList>
            <person name="Fulton L."/>
            <person name="Clifton S."/>
            <person name="Fulton B."/>
            <person name="Xu J."/>
            <person name="Minx P."/>
            <person name="Pepin K.H."/>
            <person name="Johnson M."/>
            <person name="Thiruvilangam P."/>
            <person name="Bhonagiri V."/>
            <person name="Nash W.E."/>
            <person name="Mardis E.R."/>
            <person name="Wilson R.K."/>
        </authorList>
    </citation>
    <scope>NUCLEOTIDE SEQUENCE [LARGE SCALE GENOMIC DNA]</scope>
    <source>
        <strain evidence="11 12">ATCC 29799</strain>
    </source>
</reference>
<dbReference type="PANTHER" id="PTHR35011">
    <property type="entry name" value="2,3-DIKETO-L-GULONATE TRAP TRANSPORTER SMALL PERMEASE PROTEIN YIAM"/>
    <property type="match status" value="1"/>
</dbReference>
<dbReference type="GO" id="GO:0022857">
    <property type="term" value="F:transmembrane transporter activity"/>
    <property type="evidence" value="ECO:0007669"/>
    <property type="project" value="TreeGrafter"/>
</dbReference>
<sequence>MFRKTLKGIRVAELAITGFLFCAALAVLTVNVFLRRIPQIPALNWAEEFQRYCSIWITFIGMSLCAEDDLHVGVDIVYQMSPTPARKVLKIICMLAACVFCAIFTYSSVKYVMMALNYGTKSPVMQVPMWIIYLSLPIGSALSTLQYALKFVYYVRIKHTDLAEKPAEDASDINLLNLN</sequence>
<evidence type="ECO:0000313" key="12">
    <source>
        <dbReference type="Proteomes" id="UP000003639"/>
    </source>
</evidence>
<feature type="transmembrane region" description="Helical" evidence="9">
    <location>
        <begin position="129"/>
        <end position="149"/>
    </location>
</feature>
<dbReference type="PANTHER" id="PTHR35011:SF2">
    <property type="entry name" value="2,3-DIKETO-L-GULONATE TRAP TRANSPORTER SMALL PERMEASE PROTEIN YIAM"/>
    <property type="match status" value="1"/>
</dbReference>
<evidence type="ECO:0000313" key="11">
    <source>
        <dbReference type="EMBL" id="EDM98464.1"/>
    </source>
</evidence>
<evidence type="ECO:0000256" key="8">
    <source>
        <dbReference type="ARBA" id="ARBA00038436"/>
    </source>
</evidence>
<dbReference type="Pfam" id="PF04290">
    <property type="entry name" value="DctQ"/>
    <property type="match status" value="1"/>
</dbReference>
<proteinExistence type="inferred from homology"/>
<dbReference type="InterPro" id="IPR055348">
    <property type="entry name" value="DctQ"/>
</dbReference>
<keyword evidence="6 9" id="KW-1133">Transmembrane helix</keyword>
<gene>
    <name evidence="11" type="ORF">BACCAP_03765</name>
</gene>
<keyword evidence="12" id="KW-1185">Reference proteome</keyword>
<feature type="transmembrane region" description="Helical" evidence="9">
    <location>
        <begin position="12"/>
        <end position="34"/>
    </location>
</feature>
<keyword evidence="4" id="KW-0997">Cell inner membrane</keyword>
<dbReference type="EMBL" id="AAXG02000034">
    <property type="protein sequence ID" value="EDM98464.1"/>
    <property type="molecule type" value="Genomic_DNA"/>
</dbReference>
<evidence type="ECO:0000256" key="3">
    <source>
        <dbReference type="ARBA" id="ARBA00022475"/>
    </source>
</evidence>